<protein>
    <submittedName>
        <fullName evidence="6">Holin</fullName>
    </submittedName>
</protein>
<reference evidence="6" key="1">
    <citation type="journal article" date="2021" name="Proc. Natl. Acad. Sci. U.S.A.">
        <title>A Catalog of Tens of Thousands of Viruses from Human Metagenomes Reveals Hidden Associations with Chronic Diseases.</title>
        <authorList>
            <person name="Tisza M.J."/>
            <person name="Buck C.B."/>
        </authorList>
    </citation>
    <scope>NUCLEOTIDE SEQUENCE</scope>
    <source>
        <strain evidence="6">Ctr0c13</strain>
    </source>
</reference>
<name>A0A8S5TV06_9CAUD</name>
<dbReference type="InterPro" id="IPR006480">
    <property type="entry name" value="Phage_holin_4_1"/>
</dbReference>
<dbReference type="GO" id="GO:0033644">
    <property type="term" value="C:host cell membrane"/>
    <property type="evidence" value="ECO:0007669"/>
    <property type="project" value="UniProtKB-SubCell"/>
</dbReference>
<evidence type="ECO:0000313" key="6">
    <source>
        <dbReference type="EMBL" id="DAF86027.1"/>
    </source>
</evidence>
<evidence type="ECO:0000256" key="4">
    <source>
        <dbReference type="ARBA" id="ARBA00023136"/>
    </source>
</evidence>
<feature type="transmembrane region" description="Helical" evidence="5">
    <location>
        <begin position="40"/>
        <end position="58"/>
    </location>
</feature>
<feature type="transmembrane region" description="Helical" evidence="5">
    <location>
        <begin position="99"/>
        <end position="116"/>
    </location>
</feature>
<evidence type="ECO:0000256" key="1">
    <source>
        <dbReference type="ARBA" id="ARBA00004301"/>
    </source>
</evidence>
<organism evidence="6">
    <name type="scientific">Siphoviridae sp. ctr0c13</name>
    <dbReference type="NCBI Taxonomy" id="2825683"/>
    <lineage>
        <taxon>Viruses</taxon>
        <taxon>Duplodnaviria</taxon>
        <taxon>Heunggongvirae</taxon>
        <taxon>Uroviricota</taxon>
        <taxon>Caudoviricetes</taxon>
    </lineage>
</organism>
<dbReference type="Pfam" id="PF05105">
    <property type="entry name" value="Phage_holin_4_1"/>
    <property type="match status" value="1"/>
</dbReference>
<feature type="transmembrane region" description="Helical" evidence="5">
    <location>
        <begin position="128"/>
        <end position="146"/>
    </location>
</feature>
<sequence length="169" mass="18577">MDYKAIYLGMGSTIKTLFSALPIKLAGSAALALLLHRHAILFYAFAFLVFLDCFTRWMSISYGRLVSRGEKSNLLAVLKGIKAARSEGMISSDVMKHRFIGKIAVYIVCAMAAGIADLCMLELAKPVWAVTTVISYLVITEFLSIIENLNDAGIEAMQGLGELIRKKEH</sequence>
<proteinExistence type="predicted"/>
<dbReference type="EMBL" id="BK015935">
    <property type="protein sequence ID" value="DAF86027.1"/>
    <property type="molecule type" value="Genomic_DNA"/>
</dbReference>
<keyword evidence="2 5" id="KW-0812">Transmembrane</keyword>
<keyword evidence="4 5" id="KW-0472">Membrane</keyword>
<accession>A0A8S5TV06</accession>
<evidence type="ECO:0000256" key="2">
    <source>
        <dbReference type="ARBA" id="ARBA00022692"/>
    </source>
</evidence>
<evidence type="ECO:0000256" key="5">
    <source>
        <dbReference type="SAM" id="Phobius"/>
    </source>
</evidence>
<comment type="subcellular location">
    <subcellularLocation>
        <location evidence="1">Host membrane</location>
        <topology evidence="1">Multi-pass membrane protein</topology>
    </subcellularLocation>
</comment>
<evidence type="ECO:0000256" key="3">
    <source>
        <dbReference type="ARBA" id="ARBA00022989"/>
    </source>
</evidence>
<keyword evidence="3 5" id="KW-1133">Transmembrane helix</keyword>